<accession>A0A451B089</accession>
<reference evidence="3" key="1">
    <citation type="submission" date="2019-02" db="EMBL/GenBank/DDBJ databases">
        <authorList>
            <person name="Gruber-Vodicka R. H."/>
            <person name="Seah K. B. B."/>
        </authorList>
    </citation>
    <scope>NUCLEOTIDE SEQUENCE</scope>
    <source>
        <strain evidence="3">BECK_BY19</strain>
        <strain evidence="2">BECK_BY8</strain>
    </source>
</reference>
<dbReference type="EMBL" id="CAADFZ010000095">
    <property type="protein sequence ID" value="VFK66496.1"/>
    <property type="molecule type" value="Genomic_DNA"/>
</dbReference>
<gene>
    <name evidence="2" type="ORF">BECKUNK1418G_GA0071005_109514</name>
    <name evidence="3" type="ORF">BECKUNK1418H_GA0071006_107817</name>
</gene>
<dbReference type="EMBL" id="CAADGD010000078">
    <property type="protein sequence ID" value="VFK71692.1"/>
    <property type="molecule type" value="Genomic_DNA"/>
</dbReference>
<evidence type="ECO:0000313" key="3">
    <source>
        <dbReference type="EMBL" id="VFK71692.1"/>
    </source>
</evidence>
<dbReference type="AlphaFoldDB" id="A0A451B089"/>
<protein>
    <submittedName>
        <fullName evidence="3">Uncharacterized protein</fullName>
    </submittedName>
</protein>
<feature type="region of interest" description="Disordered" evidence="1">
    <location>
        <begin position="1"/>
        <end position="20"/>
    </location>
</feature>
<organism evidence="3">
    <name type="scientific">Candidatus Kentrum sp. UNK</name>
    <dbReference type="NCBI Taxonomy" id="2126344"/>
    <lineage>
        <taxon>Bacteria</taxon>
        <taxon>Pseudomonadati</taxon>
        <taxon>Pseudomonadota</taxon>
        <taxon>Gammaproteobacteria</taxon>
        <taxon>Candidatus Kentrum</taxon>
    </lineage>
</organism>
<name>A0A451B089_9GAMM</name>
<proteinExistence type="predicted"/>
<evidence type="ECO:0000256" key="1">
    <source>
        <dbReference type="SAM" id="MobiDB-lite"/>
    </source>
</evidence>
<sequence length="67" mass="7557">MTTDPAKRNLPVPALSGGRKSPRNIRALMSIIEGELHTFLVGCDATGIAWRARYTFRKFPDHEEQCQ</sequence>
<evidence type="ECO:0000313" key="2">
    <source>
        <dbReference type="EMBL" id="VFK66496.1"/>
    </source>
</evidence>